<feature type="domain" description="Single" evidence="4">
    <location>
        <begin position="30"/>
        <end position="101"/>
    </location>
</feature>
<dbReference type="AlphaFoldDB" id="A0A6J1T885"/>
<feature type="signal peptide" evidence="3">
    <location>
        <begin position="1"/>
        <end position="20"/>
    </location>
</feature>
<sequence length="118" mass="12186">MWRLLLVCCTGVCLLSGGKAAAPRPGPAGCVLTESPFPKHAMSVGETFNTGPEPCASYTCVEPNQWSSVSCPPVEGAPDGCEVVQGNQSAVYPGCCVHVSCGDNVLGVDQPFGKTLQE</sequence>
<dbReference type="KEGG" id="foc:113213132"/>
<reference evidence="6" key="1">
    <citation type="submission" date="2025-08" db="UniProtKB">
        <authorList>
            <consortium name="RefSeq"/>
        </authorList>
    </citation>
    <scope>IDENTIFICATION</scope>
    <source>
        <tissue evidence="6">Whole organism</tissue>
    </source>
</reference>
<keyword evidence="3" id="KW-0732">Signal</keyword>
<keyword evidence="5" id="KW-1185">Reference proteome</keyword>
<dbReference type="SMART" id="SM01318">
    <property type="entry name" value="SVWC"/>
    <property type="match status" value="1"/>
</dbReference>
<organism evidence="5 6">
    <name type="scientific">Frankliniella occidentalis</name>
    <name type="common">Western flower thrips</name>
    <name type="synonym">Euthrips occidentalis</name>
    <dbReference type="NCBI Taxonomy" id="133901"/>
    <lineage>
        <taxon>Eukaryota</taxon>
        <taxon>Metazoa</taxon>
        <taxon>Ecdysozoa</taxon>
        <taxon>Arthropoda</taxon>
        <taxon>Hexapoda</taxon>
        <taxon>Insecta</taxon>
        <taxon>Pterygota</taxon>
        <taxon>Neoptera</taxon>
        <taxon>Paraneoptera</taxon>
        <taxon>Thysanoptera</taxon>
        <taxon>Terebrantia</taxon>
        <taxon>Thripoidea</taxon>
        <taxon>Thripidae</taxon>
        <taxon>Frankliniella</taxon>
    </lineage>
</organism>
<evidence type="ECO:0000256" key="1">
    <source>
        <dbReference type="ARBA" id="ARBA00004613"/>
    </source>
</evidence>
<dbReference type="Proteomes" id="UP000504606">
    <property type="component" value="Unplaced"/>
</dbReference>
<evidence type="ECO:0000313" key="5">
    <source>
        <dbReference type="Proteomes" id="UP000504606"/>
    </source>
</evidence>
<dbReference type="GO" id="GO:0005576">
    <property type="term" value="C:extracellular region"/>
    <property type="evidence" value="ECO:0007669"/>
    <property type="project" value="UniProtKB-SubCell"/>
</dbReference>
<evidence type="ECO:0000256" key="2">
    <source>
        <dbReference type="ARBA" id="ARBA00022525"/>
    </source>
</evidence>
<keyword evidence="2" id="KW-0964">Secreted</keyword>
<gene>
    <name evidence="6" type="primary">LOC113213132</name>
</gene>
<dbReference type="OrthoDB" id="6674808at2759"/>
<name>A0A6J1T885_FRAOC</name>
<protein>
    <submittedName>
        <fullName evidence="6">Uncharacterized protein LOC113213132</fullName>
    </submittedName>
</protein>
<dbReference type="InterPro" id="IPR029277">
    <property type="entry name" value="SVWC_dom"/>
</dbReference>
<dbReference type="Pfam" id="PF15430">
    <property type="entry name" value="SVWC"/>
    <property type="match status" value="1"/>
</dbReference>
<accession>A0A6J1T885</accession>
<dbReference type="RefSeq" id="XP_026287885.2">
    <property type="nucleotide sequence ID" value="XM_026432100.2"/>
</dbReference>
<proteinExistence type="predicted"/>
<evidence type="ECO:0000259" key="4">
    <source>
        <dbReference type="SMART" id="SM01318"/>
    </source>
</evidence>
<feature type="chain" id="PRO_5039563595" evidence="3">
    <location>
        <begin position="21"/>
        <end position="118"/>
    </location>
</feature>
<evidence type="ECO:0000313" key="6">
    <source>
        <dbReference type="RefSeq" id="XP_026287885.2"/>
    </source>
</evidence>
<dbReference type="GeneID" id="113213132"/>
<evidence type="ECO:0000256" key="3">
    <source>
        <dbReference type="SAM" id="SignalP"/>
    </source>
</evidence>
<comment type="subcellular location">
    <subcellularLocation>
        <location evidence="1">Secreted</location>
    </subcellularLocation>
</comment>